<dbReference type="EMBL" id="OZ035844">
    <property type="protein sequence ID" value="CAL1598452.1"/>
    <property type="molecule type" value="Genomic_DNA"/>
</dbReference>
<accession>A0AAV2LGI2</accession>
<evidence type="ECO:0000313" key="2">
    <source>
        <dbReference type="Proteomes" id="UP001497482"/>
    </source>
</evidence>
<reference evidence="1 2" key="1">
    <citation type="submission" date="2024-04" db="EMBL/GenBank/DDBJ databases">
        <authorList>
            <person name="Waldvogel A.-M."/>
            <person name="Schoenle A."/>
        </authorList>
    </citation>
    <scope>NUCLEOTIDE SEQUENCE [LARGE SCALE GENOMIC DNA]</scope>
</reference>
<evidence type="ECO:0000313" key="1">
    <source>
        <dbReference type="EMBL" id="CAL1598452.1"/>
    </source>
</evidence>
<dbReference type="Proteomes" id="UP001497482">
    <property type="component" value="Chromosome 22"/>
</dbReference>
<dbReference type="AlphaFoldDB" id="A0AAV2LGI2"/>
<protein>
    <submittedName>
        <fullName evidence="1">Uncharacterized protein</fullName>
    </submittedName>
</protein>
<sequence length="115" mass="12116">MVQEAVSWVVQSMVLDGAGSNGQGGAEQWSWEVQEQWSRMVQEKIWGAVSWMVPGAVVLMVQEQCPGGAGAESGMVQEQRSLVGAGAEEQRFPGCAGAEVLDGAGAEVLDGQEHV</sequence>
<gene>
    <name evidence="1" type="ORF">KC01_LOCUS26830</name>
</gene>
<name>A0AAV2LGI2_KNICA</name>
<organism evidence="1 2">
    <name type="scientific">Knipowitschia caucasica</name>
    <name type="common">Caucasian dwarf goby</name>
    <name type="synonym">Pomatoschistus caucasicus</name>
    <dbReference type="NCBI Taxonomy" id="637954"/>
    <lineage>
        <taxon>Eukaryota</taxon>
        <taxon>Metazoa</taxon>
        <taxon>Chordata</taxon>
        <taxon>Craniata</taxon>
        <taxon>Vertebrata</taxon>
        <taxon>Euteleostomi</taxon>
        <taxon>Actinopterygii</taxon>
        <taxon>Neopterygii</taxon>
        <taxon>Teleostei</taxon>
        <taxon>Neoteleostei</taxon>
        <taxon>Acanthomorphata</taxon>
        <taxon>Gobiaria</taxon>
        <taxon>Gobiiformes</taxon>
        <taxon>Gobioidei</taxon>
        <taxon>Gobiidae</taxon>
        <taxon>Gobiinae</taxon>
        <taxon>Knipowitschia</taxon>
    </lineage>
</organism>
<keyword evidence="2" id="KW-1185">Reference proteome</keyword>
<proteinExistence type="predicted"/>